<protein>
    <submittedName>
        <fullName evidence="1">SAM-dependent methyltransferase</fullName>
    </submittedName>
</protein>
<dbReference type="InterPro" id="IPR029063">
    <property type="entry name" value="SAM-dependent_MTases_sf"/>
</dbReference>
<dbReference type="GO" id="GO:0032259">
    <property type="term" value="P:methylation"/>
    <property type="evidence" value="ECO:0007669"/>
    <property type="project" value="UniProtKB-KW"/>
</dbReference>
<sequence length="139" mass="14153">MTDTIPARLAFVIAAMNPQPGSFALEIGSGIAADLVAARVGPVGTVRVAETPHSVTGAFDLVYCIDVPLFRDDGTAAPAAVASLLRPGGQLWVFDEPPSGISTGPLSMNISAALARSGFVIVDMIEEGRTIGLCATVSG</sequence>
<organism evidence="1 2">
    <name type="scientific">Rhodococcus chondri</name>
    <dbReference type="NCBI Taxonomy" id="3065941"/>
    <lineage>
        <taxon>Bacteria</taxon>
        <taxon>Bacillati</taxon>
        <taxon>Actinomycetota</taxon>
        <taxon>Actinomycetes</taxon>
        <taxon>Mycobacteriales</taxon>
        <taxon>Nocardiaceae</taxon>
        <taxon>Rhodococcus</taxon>
    </lineage>
</organism>
<dbReference type="Gene3D" id="3.40.50.150">
    <property type="entry name" value="Vaccinia Virus protein VP39"/>
    <property type="match status" value="1"/>
</dbReference>
<dbReference type="Proteomes" id="UP001331936">
    <property type="component" value="Unassembled WGS sequence"/>
</dbReference>
<keyword evidence="1" id="KW-0808">Transferase</keyword>
<proteinExistence type="predicted"/>
<dbReference type="SUPFAM" id="SSF53335">
    <property type="entry name" value="S-adenosyl-L-methionine-dependent methyltransferases"/>
    <property type="match status" value="1"/>
</dbReference>
<accession>A0ABU7JNF9</accession>
<reference evidence="1 2" key="1">
    <citation type="submission" date="2023-08" db="EMBL/GenBank/DDBJ databases">
        <authorList>
            <person name="Girao M."/>
            <person name="Carvalho M.F."/>
        </authorList>
    </citation>
    <scope>NUCLEOTIDE SEQUENCE [LARGE SCALE GENOMIC DNA]</scope>
    <source>
        <strain evidence="1 2">CC-R104</strain>
    </source>
</reference>
<dbReference type="EMBL" id="JAUZMZ010000019">
    <property type="protein sequence ID" value="MEE2031578.1"/>
    <property type="molecule type" value="Genomic_DNA"/>
</dbReference>
<comment type="caution">
    <text evidence="1">The sequence shown here is derived from an EMBL/GenBank/DDBJ whole genome shotgun (WGS) entry which is preliminary data.</text>
</comment>
<dbReference type="GO" id="GO:0008168">
    <property type="term" value="F:methyltransferase activity"/>
    <property type="evidence" value="ECO:0007669"/>
    <property type="project" value="UniProtKB-KW"/>
</dbReference>
<evidence type="ECO:0000313" key="1">
    <source>
        <dbReference type="EMBL" id="MEE2031578.1"/>
    </source>
</evidence>
<keyword evidence="1" id="KW-0489">Methyltransferase</keyword>
<name>A0ABU7JNF9_9NOCA</name>
<dbReference type="RefSeq" id="WP_330151015.1">
    <property type="nucleotide sequence ID" value="NZ_JAUZMZ010000019.1"/>
</dbReference>
<evidence type="ECO:0000313" key="2">
    <source>
        <dbReference type="Proteomes" id="UP001331936"/>
    </source>
</evidence>
<gene>
    <name evidence="1" type="ORF">Q8814_05520</name>
</gene>
<keyword evidence="2" id="KW-1185">Reference proteome</keyword>